<comment type="caution">
    <text evidence="1">The sequence shown here is derived from an EMBL/GenBank/DDBJ whole genome shotgun (WGS) entry which is preliminary data.</text>
</comment>
<name>A0A9P4GBB7_9PLEO</name>
<accession>A0A9P4GBB7</accession>
<dbReference type="RefSeq" id="XP_040785025.1">
    <property type="nucleotide sequence ID" value="XM_040927086.1"/>
</dbReference>
<gene>
    <name evidence="1" type="ORF">K460DRAFT_185689</name>
</gene>
<sequence length="147" mass="16820">MQEAKVLCSLLSCFQGLYPRLRQSSGSSCNLDAEIDCRSAWGYELLWVMREDRLKPMGCRCFQKGHAHAFIYMPYRDIWAQSSGAKRDCVNQPEGVVDAGSPGADWETLTASYDMDLSRVATEVQQWCRWVSKRLRSSRTPPRTLFN</sequence>
<organism evidence="1 2">
    <name type="scientific">Cucurbitaria berberidis CBS 394.84</name>
    <dbReference type="NCBI Taxonomy" id="1168544"/>
    <lineage>
        <taxon>Eukaryota</taxon>
        <taxon>Fungi</taxon>
        <taxon>Dikarya</taxon>
        <taxon>Ascomycota</taxon>
        <taxon>Pezizomycotina</taxon>
        <taxon>Dothideomycetes</taxon>
        <taxon>Pleosporomycetidae</taxon>
        <taxon>Pleosporales</taxon>
        <taxon>Pleosporineae</taxon>
        <taxon>Cucurbitariaceae</taxon>
        <taxon>Cucurbitaria</taxon>
    </lineage>
</organism>
<evidence type="ECO:0000313" key="2">
    <source>
        <dbReference type="Proteomes" id="UP000800039"/>
    </source>
</evidence>
<dbReference type="GeneID" id="63844338"/>
<dbReference type="Proteomes" id="UP000800039">
    <property type="component" value="Unassembled WGS sequence"/>
</dbReference>
<keyword evidence="2" id="KW-1185">Reference proteome</keyword>
<dbReference type="AlphaFoldDB" id="A0A9P4GBB7"/>
<reference evidence="1" key="1">
    <citation type="submission" date="2020-01" db="EMBL/GenBank/DDBJ databases">
        <authorList>
            <consortium name="DOE Joint Genome Institute"/>
            <person name="Haridas S."/>
            <person name="Albert R."/>
            <person name="Binder M."/>
            <person name="Bloem J."/>
            <person name="Labutti K."/>
            <person name="Salamov A."/>
            <person name="Andreopoulos B."/>
            <person name="Baker S.E."/>
            <person name="Barry K."/>
            <person name="Bills G."/>
            <person name="Bluhm B.H."/>
            <person name="Cannon C."/>
            <person name="Castanera R."/>
            <person name="Culley D.E."/>
            <person name="Daum C."/>
            <person name="Ezra D."/>
            <person name="Gonzalez J.B."/>
            <person name="Henrissat B."/>
            <person name="Kuo A."/>
            <person name="Liang C."/>
            <person name="Lipzen A."/>
            <person name="Lutzoni F."/>
            <person name="Magnuson J."/>
            <person name="Mondo S."/>
            <person name="Nolan M."/>
            <person name="Ohm R."/>
            <person name="Pangilinan J."/>
            <person name="Park H.-J."/>
            <person name="Ramirez L."/>
            <person name="Alfaro M."/>
            <person name="Sun H."/>
            <person name="Tritt A."/>
            <person name="Yoshinaga Y."/>
            <person name="Zwiers L.-H."/>
            <person name="Turgeon B.G."/>
            <person name="Goodwin S.B."/>
            <person name="Spatafora J.W."/>
            <person name="Crous P.W."/>
            <person name="Grigoriev I.V."/>
        </authorList>
    </citation>
    <scope>NUCLEOTIDE SEQUENCE</scope>
    <source>
        <strain evidence="1">CBS 394.84</strain>
    </source>
</reference>
<dbReference type="EMBL" id="ML976618">
    <property type="protein sequence ID" value="KAF1842462.1"/>
    <property type="molecule type" value="Genomic_DNA"/>
</dbReference>
<proteinExistence type="predicted"/>
<evidence type="ECO:0000313" key="1">
    <source>
        <dbReference type="EMBL" id="KAF1842462.1"/>
    </source>
</evidence>
<protein>
    <submittedName>
        <fullName evidence="1">Uncharacterized protein</fullName>
    </submittedName>
</protein>